<dbReference type="Proteomes" id="UP000663760">
    <property type="component" value="Chromosome 4"/>
</dbReference>
<sequence length="108" mass="11887">MERVKNLGYVVLAILLLSQFSYHANGSDLEEGGSASSSLVRKLLDNGGDKKIHISFCIKRNCIGDVRCYCCLGLGNKCRYTRKECDHMCKLKPDAAIGSEAYPSVLEP</sequence>
<dbReference type="EMBL" id="LR746267">
    <property type="protein sequence ID" value="CAA7394763.1"/>
    <property type="molecule type" value="Genomic_DNA"/>
</dbReference>
<keyword evidence="2" id="KW-0732">Signal</keyword>
<keyword evidence="6" id="KW-1185">Reference proteome</keyword>
<evidence type="ECO:0000313" key="4">
    <source>
        <dbReference type="EMBL" id="CAA2618774.1"/>
    </source>
</evidence>
<feature type="signal peptide" evidence="2">
    <location>
        <begin position="1"/>
        <end position="26"/>
    </location>
</feature>
<evidence type="ECO:0000259" key="3">
    <source>
        <dbReference type="Pfam" id="PF24153"/>
    </source>
</evidence>
<dbReference type="Pfam" id="PF24153">
    <property type="entry name" value="Meg"/>
    <property type="match status" value="1"/>
</dbReference>
<comment type="similarity">
    <text evidence="1">Belongs to the MEG family.</text>
</comment>
<evidence type="ECO:0000256" key="1">
    <source>
        <dbReference type="ARBA" id="ARBA00010149"/>
    </source>
</evidence>
<organism evidence="5 6">
    <name type="scientific">Spirodela intermedia</name>
    <name type="common">Intermediate duckweed</name>
    <dbReference type="NCBI Taxonomy" id="51605"/>
    <lineage>
        <taxon>Eukaryota</taxon>
        <taxon>Viridiplantae</taxon>
        <taxon>Streptophyta</taxon>
        <taxon>Embryophyta</taxon>
        <taxon>Tracheophyta</taxon>
        <taxon>Spermatophyta</taxon>
        <taxon>Magnoliopsida</taxon>
        <taxon>Liliopsida</taxon>
        <taxon>Araceae</taxon>
        <taxon>Lemnoideae</taxon>
        <taxon>Spirodela</taxon>
    </lineage>
</organism>
<feature type="chain" id="PRO_5045020013" description="Meg domain-containing protein" evidence="2">
    <location>
        <begin position="27"/>
        <end position="108"/>
    </location>
</feature>
<proteinExistence type="inferred from homology"/>
<dbReference type="InterPro" id="IPR056205">
    <property type="entry name" value="Meg"/>
</dbReference>
<dbReference type="AlphaFoldDB" id="A0A7I8KAT8"/>
<accession>A0A7I8KAT8</accession>
<protein>
    <recommendedName>
        <fullName evidence="3">Meg domain-containing protein</fullName>
    </recommendedName>
</protein>
<evidence type="ECO:0000313" key="6">
    <source>
        <dbReference type="Proteomes" id="UP000663760"/>
    </source>
</evidence>
<reference evidence="5" key="1">
    <citation type="submission" date="2020-02" db="EMBL/GenBank/DDBJ databases">
        <authorList>
            <person name="Scholz U."/>
            <person name="Mascher M."/>
            <person name="Fiebig A."/>
        </authorList>
    </citation>
    <scope>NUCLEOTIDE SEQUENCE</scope>
</reference>
<dbReference type="EMBL" id="LR743591">
    <property type="protein sequence ID" value="CAA2618774.1"/>
    <property type="molecule type" value="Genomic_DNA"/>
</dbReference>
<evidence type="ECO:0000313" key="5">
    <source>
        <dbReference type="EMBL" id="CAA7394763.1"/>
    </source>
</evidence>
<feature type="domain" description="Meg" evidence="3">
    <location>
        <begin position="6"/>
        <end position="89"/>
    </location>
</feature>
<evidence type="ECO:0000256" key="2">
    <source>
        <dbReference type="SAM" id="SignalP"/>
    </source>
</evidence>
<gene>
    <name evidence="4" type="ORF">SI7747_04004941</name>
    <name evidence="5" type="ORF">SI8410_04005424</name>
</gene>
<name>A0A7I8KAT8_SPIIN</name>